<dbReference type="Pfam" id="PF02578">
    <property type="entry name" value="Cu-oxidase_4"/>
    <property type="match status" value="1"/>
</dbReference>
<gene>
    <name evidence="13" type="primary">pgeF</name>
    <name evidence="13" type="ORF">ACFPXP_16425</name>
</gene>
<evidence type="ECO:0000256" key="10">
    <source>
        <dbReference type="ARBA" id="ARBA00048968"/>
    </source>
</evidence>
<name>A0ABW1IS92_9BACL</name>
<evidence type="ECO:0000256" key="4">
    <source>
        <dbReference type="ARBA" id="ARBA00007353"/>
    </source>
</evidence>
<evidence type="ECO:0000313" key="13">
    <source>
        <dbReference type="EMBL" id="MFC5987992.1"/>
    </source>
</evidence>
<comment type="function">
    <text evidence="3">Purine nucleoside enzyme that catalyzes the phosphorolysis of adenosine and inosine nucleosides, yielding D-ribose 1-phosphate and the respective free bases, adenine and hypoxanthine. Also catalyzes the phosphorolysis of S-methyl-5'-thioadenosine into adenine and S-methyl-5-thio-alpha-D-ribose 1-phosphate. Also has adenosine deaminase activity.</text>
</comment>
<comment type="catalytic activity">
    <reaction evidence="1">
        <text>inosine + phosphate = alpha-D-ribose 1-phosphate + hypoxanthine</text>
        <dbReference type="Rhea" id="RHEA:27646"/>
        <dbReference type="ChEBI" id="CHEBI:17368"/>
        <dbReference type="ChEBI" id="CHEBI:17596"/>
        <dbReference type="ChEBI" id="CHEBI:43474"/>
        <dbReference type="ChEBI" id="CHEBI:57720"/>
        <dbReference type="EC" id="2.4.2.1"/>
    </reaction>
    <physiologicalReaction direction="left-to-right" evidence="1">
        <dbReference type="Rhea" id="RHEA:27647"/>
    </physiologicalReaction>
</comment>
<dbReference type="InterPro" id="IPR011324">
    <property type="entry name" value="Cytotoxic_necrot_fac-like_cat"/>
</dbReference>
<dbReference type="RefSeq" id="WP_379895429.1">
    <property type="nucleotide sequence ID" value="NZ_CBCSCT010000025.1"/>
</dbReference>
<evidence type="ECO:0000256" key="9">
    <source>
        <dbReference type="ARBA" id="ARBA00047989"/>
    </source>
</evidence>
<comment type="catalytic activity">
    <reaction evidence="10">
        <text>adenosine + phosphate = alpha-D-ribose 1-phosphate + adenine</text>
        <dbReference type="Rhea" id="RHEA:27642"/>
        <dbReference type="ChEBI" id="CHEBI:16335"/>
        <dbReference type="ChEBI" id="CHEBI:16708"/>
        <dbReference type="ChEBI" id="CHEBI:43474"/>
        <dbReference type="ChEBI" id="CHEBI:57720"/>
        <dbReference type="EC" id="2.4.2.1"/>
    </reaction>
    <physiologicalReaction direction="left-to-right" evidence="10">
        <dbReference type="Rhea" id="RHEA:27643"/>
    </physiologicalReaction>
</comment>
<comment type="caution">
    <text evidence="13">The sequence shown here is derived from an EMBL/GenBank/DDBJ whole genome shotgun (WGS) entry which is preliminary data.</text>
</comment>
<reference evidence="14" key="1">
    <citation type="journal article" date="2019" name="Int. J. Syst. Evol. Microbiol.">
        <title>The Global Catalogue of Microorganisms (GCM) 10K type strain sequencing project: providing services to taxonomists for standard genome sequencing and annotation.</title>
        <authorList>
            <consortium name="The Broad Institute Genomics Platform"/>
            <consortium name="The Broad Institute Genome Sequencing Center for Infectious Disease"/>
            <person name="Wu L."/>
            <person name="Ma J."/>
        </authorList>
    </citation>
    <scope>NUCLEOTIDE SEQUENCE [LARGE SCALE GENOMIC DNA]</scope>
    <source>
        <strain evidence="14">CCM 8749</strain>
    </source>
</reference>
<dbReference type="Gene3D" id="3.60.140.10">
    <property type="entry name" value="CNF1/YfiH-like putative cysteine hydrolases"/>
    <property type="match status" value="1"/>
</dbReference>
<dbReference type="InterPro" id="IPR003730">
    <property type="entry name" value="Cu_polyphenol_OxRdtase"/>
</dbReference>
<comment type="similarity">
    <text evidence="4 12">Belongs to the purine nucleoside phosphorylase YfiH/LACC1 family.</text>
</comment>
<evidence type="ECO:0000256" key="11">
    <source>
        <dbReference type="ARBA" id="ARBA00049893"/>
    </source>
</evidence>
<dbReference type="InterPro" id="IPR038371">
    <property type="entry name" value="Cu_polyphenol_OxRdtase_sf"/>
</dbReference>
<accession>A0ABW1IS92</accession>
<dbReference type="EMBL" id="JBHSQV010000174">
    <property type="protein sequence ID" value="MFC5987992.1"/>
    <property type="molecule type" value="Genomic_DNA"/>
</dbReference>
<keyword evidence="5" id="KW-0808">Transferase</keyword>
<dbReference type="NCBIfam" id="TIGR00726">
    <property type="entry name" value="peptidoglycan editing factor PgeF"/>
    <property type="match status" value="1"/>
</dbReference>
<proteinExistence type="inferred from homology"/>
<keyword evidence="7" id="KW-0378">Hydrolase</keyword>
<evidence type="ECO:0000256" key="5">
    <source>
        <dbReference type="ARBA" id="ARBA00022679"/>
    </source>
</evidence>
<dbReference type="SUPFAM" id="SSF64438">
    <property type="entry name" value="CNF1/YfiH-like putative cysteine hydrolases"/>
    <property type="match status" value="1"/>
</dbReference>
<comment type="cofactor">
    <cofactor evidence="2">
        <name>Zn(2+)</name>
        <dbReference type="ChEBI" id="CHEBI:29105"/>
    </cofactor>
</comment>
<sequence length="286" mass="31071">MEPFAAHTYPSGIQLFHIDPWIRRYSGITAGFSSRKGGESELISGGLNVAMHVGDNPEYVIANRRRIAEALQLPFSSWTCAGQVHGCEVAVVTVGETGRGSMSGADSIGMTDALITNERGVWLTSFYADCVPLYFFDPVKGTVGLAHAGWKGTGLKIAEKTVLAMTENYGSKPEHILAAIGPSIGGCCYEVDDHVIQAMRSALGSEEVLEECIQSLPDKQGKVMLDLKECNRQIMIKAGIVPTHIEITQWCTGCSTDVFFSHRKEHGRTGRMMSWIGLQEEVNASS</sequence>
<organism evidence="13 14">
    <name type="scientific">Marinicrinis lubricantis</name>
    <dbReference type="NCBI Taxonomy" id="2086470"/>
    <lineage>
        <taxon>Bacteria</taxon>
        <taxon>Bacillati</taxon>
        <taxon>Bacillota</taxon>
        <taxon>Bacilli</taxon>
        <taxon>Bacillales</taxon>
        <taxon>Paenibacillaceae</taxon>
    </lineage>
</organism>
<protein>
    <recommendedName>
        <fullName evidence="12">Purine nucleoside phosphorylase</fullName>
    </recommendedName>
</protein>
<evidence type="ECO:0000256" key="1">
    <source>
        <dbReference type="ARBA" id="ARBA00000553"/>
    </source>
</evidence>
<evidence type="ECO:0000256" key="7">
    <source>
        <dbReference type="ARBA" id="ARBA00022801"/>
    </source>
</evidence>
<comment type="catalytic activity">
    <reaction evidence="9">
        <text>adenosine + H2O + H(+) = inosine + NH4(+)</text>
        <dbReference type="Rhea" id="RHEA:24408"/>
        <dbReference type="ChEBI" id="CHEBI:15377"/>
        <dbReference type="ChEBI" id="CHEBI:15378"/>
        <dbReference type="ChEBI" id="CHEBI:16335"/>
        <dbReference type="ChEBI" id="CHEBI:17596"/>
        <dbReference type="ChEBI" id="CHEBI:28938"/>
        <dbReference type="EC" id="3.5.4.4"/>
    </reaction>
    <physiologicalReaction direction="left-to-right" evidence="9">
        <dbReference type="Rhea" id="RHEA:24409"/>
    </physiologicalReaction>
</comment>
<dbReference type="PANTHER" id="PTHR30616:SF2">
    <property type="entry name" value="PURINE NUCLEOSIDE PHOSPHORYLASE LACC1"/>
    <property type="match status" value="1"/>
</dbReference>
<dbReference type="PANTHER" id="PTHR30616">
    <property type="entry name" value="UNCHARACTERIZED PROTEIN YFIH"/>
    <property type="match status" value="1"/>
</dbReference>
<comment type="catalytic activity">
    <reaction evidence="11">
        <text>S-methyl-5'-thioadenosine + phosphate = 5-(methylsulfanyl)-alpha-D-ribose 1-phosphate + adenine</text>
        <dbReference type="Rhea" id="RHEA:11852"/>
        <dbReference type="ChEBI" id="CHEBI:16708"/>
        <dbReference type="ChEBI" id="CHEBI:17509"/>
        <dbReference type="ChEBI" id="CHEBI:43474"/>
        <dbReference type="ChEBI" id="CHEBI:58533"/>
        <dbReference type="EC" id="2.4.2.28"/>
    </reaction>
    <physiologicalReaction direction="left-to-right" evidence="11">
        <dbReference type="Rhea" id="RHEA:11853"/>
    </physiologicalReaction>
</comment>
<evidence type="ECO:0000256" key="8">
    <source>
        <dbReference type="ARBA" id="ARBA00022833"/>
    </source>
</evidence>
<keyword evidence="8" id="KW-0862">Zinc</keyword>
<evidence type="ECO:0000256" key="2">
    <source>
        <dbReference type="ARBA" id="ARBA00001947"/>
    </source>
</evidence>
<keyword evidence="14" id="KW-1185">Reference proteome</keyword>
<dbReference type="CDD" id="cd16833">
    <property type="entry name" value="YfiH"/>
    <property type="match status" value="1"/>
</dbReference>
<evidence type="ECO:0000256" key="6">
    <source>
        <dbReference type="ARBA" id="ARBA00022723"/>
    </source>
</evidence>
<evidence type="ECO:0000313" key="14">
    <source>
        <dbReference type="Proteomes" id="UP001596250"/>
    </source>
</evidence>
<evidence type="ECO:0000256" key="3">
    <source>
        <dbReference type="ARBA" id="ARBA00003215"/>
    </source>
</evidence>
<keyword evidence="6" id="KW-0479">Metal-binding</keyword>
<evidence type="ECO:0000256" key="12">
    <source>
        <dbReference type="RuleBase" id="RU361274"/>
    </source>
</evidence>
<dbReference type="Proteomes" id="UP001596250">
    <property type="component" value="Unassembled WGS sequence"/>
</dbReference>